<name>A0A7C3WRP5_9BACT</name>
<organism evidence="1">
    <name type="scientific">Dictyoglomus turgidum</name>
    <dbReference type="NCBI Taxonomy" id="513050"/>
    <lineage>
        <taxon>Bacteria</taxon>
        <taxon>Pseudomonadati</taxon>
        <taxon>Dictyoglomota</taxon>
        <taxon>Dictyoglomia</taxon>
        <taxon>Dictyoglomales</taxon>
        <taxon>Dictyoglomaceae</taxon>
        <taxon>Dictyoglomus</taxon>
    </lineage>
</organism>
<protein>
    <submittedName>
        <fullName evidence="1">Uncharacterized protein</fullName>
    </submittedName>
</protein>
<dbReference type="EMBL" id="DTGA01000036">
    <property type="protein sequence ID" value="HGB30509.1"/>
    <property type="molecule type" value="Genomic_DNA"/>
</dbReference>
<accession>A0A7C3WRP5</accession>
<comment type="caution">
    <text evidence="1">The sequence shown here is derived from an EMBL/GenBank/DDBJ whole genome shotgun (WGS) entry which is preliminary data.</text>
</comment>
<proteinExistence type="predicted"/>
<evidence type="ECO:0000313" key="1">
    <source>
        <dbReference type="EMBL" id="HGB30509.1"/>
    </source>
</evidence>
<gene>
    <name evidence="1" type="ORF">ENV35_01370</name>
</gene>
<sequence>MQYLSINDLKIPFLVARRGRGSNEVISKVCINYENDVSLFDIIKVMTDYQKKVINKDLLLDIIEDLKKLGSLKFLEILFFLPVDRVSVYLKESLSYLLECGYKFEKDNDELIMIIKCPVPVDYLFPFLGEVYLEVNNPSLNFYFEDLLDLLQRYGSVIIYPMVSFEDLPRLSTSFESRVTLDEFLRIMKSIFTKRKLCENGKICVKFRDMYGLYTVEKGIVW</sequence>
<dbReference type="AlphaFoldDB" id="A0A7C3WRP5"/>
<reference evidence="1" key="1">
    <citation type="journal article" date="2020" name="mSystems">
        <title>Genome- and Community-Level Interaction Insights into Carbon Utilization and Element Cycling Functions of Hydrothermarchaeota in Hydrothermal Sediment.</title>
        <authorList>
            <person name="Zhou Z."/>
            <person name="Liu Y."/>
            <person name="Xu W."/>
            <person name="Pan J."/>
            <person name="Luo Z.H."/>
            <person name="Li M."/>
        </authorList>
    </citation>
    <scope>NUCLEOTIDE SEQUENCE [LARGE SCALE GENOMIC DNA]</scope>
    <source>
        <strain evidence="1">SpSt-751</strain>
    </source>
</reference>